<name>A0ABY9PWY2_9FIRM</name>
<accession>A0ABY9PWY2</accession>
<evidence type="ECO:0000313" key="2">
    <source>
        <dbReference type="Proteomes" id="UP001235030"/>
    </source>
</evidence>
<dbReference type="Proteomes" id="UP001235030">
    <property type="component" value="Chromosome"/>
</dbReference>
<dbReference type="RefSeq" id="WP_228106613.1">
    <property type="nucleotide sequence ID" value="NZ_CP101637.1"/>
</dbReference>
<proteinExistence type="predicted"/>
<dbReference type="EMBL" id="CP101637">
    <property type="protein sequence ID" value="WMT79889.1"/>
    <property type="molecule type" value="Genomic_DNA"/>
</dbReference>
<gene>
    <name evidence="1" type="ORF">TEMA_01600</name>
</gene>
<sequence>MEKMKAKVIKKKVTKYFVEVDTGTEKLLVGEDIGGFCKYCEWDKRQDAVDYIKSKEQLEFVVNPDLVK</sequence>
<reference evidence="1 2" key="1">
    <citation type="submission" date="2022-07" db="EMBL/GenBank/DDBJ databases">
        <title>Genome sequence of Terrisporobacter mayombei DSM6539.</title>
        <authorList>
            <person name="Boeer T."/>
            <person name="Bengelsdorf F.R."/>
            <person name="Daniel R."/>
            <person name="Poehlein A."/>
        </authorList>
    </citation>
    <scope>NUCLEOTIDE SEQUENCE [LARGE SCALE GENOMIC DNA]</scope>
    <source>
        <strain evidence="1 2">DSM 6539</strain>
    </source>
</reference>
<evidence type="ECO:0000313" key="1">
    <source>
        <dbReference type="EMBL" id="WMT79889.1"/>
    </source>
</evidence>
<keyword evidence="2" id="KW-1185">Reference proteome</keyword>
<organism evidence="1 2">
    <name type="scientific">Terrisporobacter mayombei</name>
    <dbReference type="NCBI Taxonomy" id="1541"/>
    <lineage>
        <taxon>Bacteria</taxon>
        <taxon>Bacillati</taxon>
        <taxon>Bacillota</taxon>
        <taxon>Clostridia</taxon>
        <taxon>Peptostreptococcales</taxon>
        <taxon>Peptostreptococcaceae</taxon>
        <taxon>Terrisporobacter</taxon>
    </lineage>
</organism>
<protein>
    <submittedName>
        <fullName evidence="1">Uncharacterized protein</fullName>
    </submittedName>
</protein>